<evidence type="ECO:0000313" key="2">
    <source>
        <dbReference type="EMBL" id="QEV43333.1"/>
    </source>
</evidence>
<reference evidence="2 3" key="1">
    <citation type="submission" date="2017-09" db="EMBL/GenBank/DDBJ databases">
        <title>Streptomyces genome completion.</title>
        <authorList>
            <person name="Lee N."/>
            <person name="Cho B.-K."/>
        </authorList>
    </citation>
    <scope>NUCLEOTIDE SEQUENCE [LARGE SCALE GENOMIC DNA]</scope>
    <source>
        <strain evidence="2 3">ATCC 14899</strain>
    </source>
</reference>
<dbReference type="AlphaFoldDB" id="A0A5P2WHH6"/>
<proteinExistence type="predicted"/>
<feature type="compositionally biased region" description="Low complexity" evidence="1">
    <location>
        <begin position="145"/>
        <end position="159"/>
    </location>
</feature>
<feature type="compositionally biased region" description="Basic and acidic residues" evidence="1">
    <location>
        <begin position="24"/>
        <end position="37"/>
    </location>
</feature>
<organism evidence="2 3">
    <name type="scientific">Streptomyces nodosus</name>
    <dbReference type="NCBI Taxonomy" id="40318"/>
    <lineage>
        <taxon>Bacteria</taxon>
        <taxon>Bacillati</taxon>
        <taxon>Actinomycetota</taxon>
        <taxon>Actinomycetes</taxon>
        <taxon>Kitasatosporales</taxon>
        <taxon>Streptomycetaceae</taxon>
        <taxon>Streptomyces</taxon>
    </lineage>
</organism>
<sequence>MSRSCPQVGPRADDHASSAGCGSVDERSPQTVDDAKIHKARGRLSTDGPQAGAGCPQPFPASPQPCPLFGNPARLLTGPSERRHIKVPGWTVGKVGKAGDAAGEKCPEAVHGVCRTFRSPQRAPVVHRPHPQGPWTKSRLWPGKTRLSTVSTGPTTTTN</sequence>
<dbReference type="KEGG" id="snq:CP978_17430"/>
<feature type="region of interest" description="Disordered" evidence="1">
    <location>
        <begin position="1"/>
        <end position="65"/>
    </location>
</feature>
<accession>A0A5P2WHH6</accession>
<dbReference type="Proteomes" id="UP000325763">
    <property type="component" value="Chromosome"/>
</dbReference>
<name>A0A5P2WHH6_9ACTN</name>
<dbReference type="EMBL" id="CP023747">
    <property type="protein sequence ID" value="QEV43333.1"/>
    <property type="molecule type" value="Genomic_DNA"/>
</dbReference>
<feature type="region of interest" description="Disordered" evidence="1">
    <location>
        <begin position="122"/>
        <end position="159"/>
    </location>
</feature>
<evidence type="ECO:0000313" key="3">
    <source>
        <dbReference type="Proteomes" id="UP000325763"/>
    </source>
</evidence>
<protein>
    <submittedName>
        <fullName evidence="2">Uncharacterized protein</fullName>
    </submittedName>
</protein>
<gene>
    <name evidence="2" type="ORF">CP978_17430</name>
</gene>
<evidence type="ECO:0000256" key="1">
    <source>
        <dbReference type="SAM" id="MobiDB-lite"/>
    </source>
</evidence>